<dbReference type="PROSITE" id="PS51257">
    <property type="entry name" value="PROKAR_LIPOPROTEIN"/>
    <property type="match status" value="1"/>
</dbReference>
<dbReference type="AlphaFoldDB" id="A0A1H2PWK3"/>
<dbReference type="EMBL" id="FNLO01000017">
    <property type="protein sequence ID" value="SDV51420.1"/>
    <property type="molecule type" value="Genomic_DNA"/>
</dbReference>
<evidence type="ECO:0000256" key="1">
    <source>
        <dbReference type="SAM" id="MobiDB-lite"/>
    </source>
</evidence>
<keyword evidence="4" id="KW-1185">Reference proteome</keyword>
<dbReference type="STRING" id="1770053.SAMN05216551_11727"/>
<proteinExistence type="predicted"/>
<feature type="signal peptide" evidence="2">
    <location>
        <begin position="1"/>
        <end position="17"/>
    </location>
</feature>
<protein>
    <recommendedName>
        <fullName evidence="5">Tetratricopeptide repeat protein</fullName>
    </recommendedName>
</protein>
<keyword evidence="2" id="KW-0732">Signal</keyword>
<name>A0A1H2PWK3_9BURK</name>
<organism evidence="3 4">
    <name type="scientific">Chitinasiproducens palmae</name>
    <dbReference type="NCBI Taxonomy" id="1770053"/>
    <lineage>
        <taxon>Bacteria</taxon>
        <taxon>Pseudomonadati</taxon>
        <taxon>Pseudomonadota</taxon>
        <taxon>Betaproteobacteria</taxon>
        <taxon>Burkholderiales</taxon>
        <taxon>Burkholderiaceae</taxon>
        <taxon>Chitinasiproducens</taxon>
    </lineage>
</organism>
<accession>A0A1H2PWK3</accession>
<gene>
    <name evidence="3" type="ORF">SAMN05216551_11727</name>
</gene>
<feature type="region of interest" description="Disordered" evidence="1">
    <location>
        <begin position="190"/>
        <end position="235"/>
    </location>
</feature>
<sequence length="260" mass="27125">MRVWTPLLVTAALVACADVGSGPQARRQRPVLASETGVSLAGSPAEARAAAHRALAAAYLNDGRADVALLEARRALAAIPDDPFALHLAALASAALGRRDHALAFFMALFGQGGDAAPADRLAFAETQGIAAAANLATLLCASADGRQRREAMDALSRYLRRPMPGHGPAAGEAGAGAVEAILRRCRGGADAGRRDARQRTRRRCAVGADQGGLARRGRMAKGGSDGTCRRAGARGRISTHCRPLHDLREAKQEAMQDKE</sequence>
<evidence type="ECO:0008006" key="5">
    <source>
        <dbReference type="Google" id="ProtNLM"/>
    </source>
</evidence>
<dbReference type="SUPFAM" id="SSF48452">
    <property type="entry name" value="TPR-like"/>
    <property type="match status" value="1"/>
</dbReference>
<evidence type="ECO:0000256" key="2">
    <source>
        <dbReference type="SAM" id="SignalP"/>
    </source>
</evidence>
<evidence type="ECO:0000313" key="4">
    <source>
        <dbReference type="Proteomes" id="UP000243719"/>
    </source>
</evidence>
<evidence type="ECO:0000313" key="3">
    <source>
        <dbReference type="EMBL" id="SDV51420.1"/>
    </source>
</evidence>
<feature type="chain" id="PRO_5017330713" description="Tetratricopeptide repeat protein" evidence="2">
    <location>
        <begin position="18"/>
        <end position="260"/>
    </location>
</feature>
<reference evidence="4" key="1">
    <citation type="submission" date="2016-09" db="EMBL/GenBank/DDBJ databases">
        <authorList>
            <person name="Varghese N."/>
            <person name="Submissions S."/>
        </authorList>
    </citation>
    <scope>NUCLEOTIDE SEQUENCE [LARGE SCALE GENOMIC DNA]</scope>
    <source>
        <strain evidence="4">JS23</strain>
    </source>
</reference>
<dbReference type="RefSeq" id="WP_091913054.1">
    <property type="nucleotide sequence ID" value="NZ_FNLO01000017.1"/>
</dbReference>
<dbReference type="Proteomes" id="UP000243719">
    <property type="component" value="Unassembled WGS sequence"/>
</dbReference>
<dbReference type="InterPro" id="IPR011990">
    <property type="entry name" value="TPR-like_helical_dom_sf"/>
</dbReference>
<dbReference type="Gene3D" id="1.25.40.10">
    <property type="entry name" value="Tetratricopeptide repeat domain"/>
    <property type="match status" value="1"/>
</dbReference>